<feature type="compositionally biased region" description="Pro residues" evidence="5">
    <location>
        <begin position="45"/>
        <end position="62"/>
    </location>
</feature>
<dbReference type="EMBL" id="ML987189">
    <property type="protein sequence ID" value="KAF2256785.1"/>
    <property type="molecule type" value="Genomic_DNA"/>
</dbReference>
<keyword evidence="9" id="KW-1185">Reference proteome</keyword>
<dbReference type="PROSITE" id="PS00028">
    <property type="entry name" value="ZINC_FINGER_C2H2_1"/>
    <property type="match status" value="1"/>
</dbReference>
<feature type="compositionally biased region" description="Basic residues" evidence="5">
    <location>
        <begin position="113"/>
        <end position="125"/>
    </location>
</feature>
<feature type="domain" description="C2H2-type" evidence="6">
    <location>
        <begin position="16"/>
        <end position="43"/>
    </location>
</feature>
<dbReference type="Gene3D" id="3.30.60.190">
    <property type="match status" value="1"/>
</dbReference>
<feature type="domain" description="HIT-type" evidence="7">
    <location>
        <begin position="6"/>
        <end position="42"/>
    </location>
</feature>
<dbReference type="CDD" id="cd23024">
    <property type="entry name" value="zf-HIT_ZNHIT2-3"/>
    <property type="match status" value="1"/>
</dbReference>
<evidence type="ECO:0000313" key="9">
    <source>
        <dbReference type="Proteomes" id="UP000800094"/>
    </source>
</evidence>
<feature type="compositionally biased region" description="Gly residues" evidence="5">
    <location>
        <begin position="126"/>
        <end position="136"/>
    </location>
</feature>
<evidence type="ECO:0000259" key="6">
    <source>
        <dbReference type="PROSITE" id="PS50157"/>
    </source>
</evidence>
<dbReference type="SUPFAM" id="SSF144232">
    <property type="entry name" value="HIT/MYND zinc finger-like"/>
    <property type="match status" value="1"/>
</dbReference>
<dbReference type="GO" id="GO:0000492">
    <property type="term" value="P:box C/D snoRNP assembly"/>
    <property type="evidence" value="ECO:0007669"/>
    <property type="project" value="TreeGrafter"/>
</dbReference>
<evidence type="ECO:0008006" key="10">
    <source>
        <dbReference type="Google" id="ProtNLM"/>
    </source>
</evidence>
<dbReference type="Pfam" id="PF04438">
    <property type="entry name" value="zf-HIT"/>
    <property type="match status" value="1"/>
</dbReference>
<evidence type="ECO:0000313" key="8">
    <source>
        <dbReference type="EMBL" id="KAF2256785.1"/>
    </source>
</evidence>
<dbReference type="PANTHER" id="PTHR13483">
    <property type="entry name" value="BOX C_D SNORNA PROTEIN 1-RELATED"/>
    <property type="match status" value="1"/>
</dbReference>
<evidence type="ECO:0000256" key="3">
    <source>
        <dbReference type="ARBA" id="ARBA00022833"/>
    </source>
</evidence>
<evidence type="ECO:0000256" key="1">
    <source>
        <dbReference type="ARBA" id="ARBA00022723"/>
    </source>
</evidence>
<accession>A0A6A6J1N9</accession>
<evidence type="ECO:0000256" key="5">
    <source>
        <dbReference type="SAM" id="MobiDB-lite"/>
    </source>
</evidence>
<feature type="region of interest" description="Disordered" evidence="5">
    <location>
        <begin position="37"/>
        <end position="64"/>
    </location>
</feature>
<dbReference type="GO" id="GO:0008270">
    <property type="term" value="F:zinc ion binding"/>
    <property type="evidence" value="ECO:0007669"/>
    <property type="project" value="UniProtKB-UniRule"/>
</dbReference>
<gene>
    <name evidence="8" type="ORF">BU26DRAFT_527061</name>
</gene>
<dbReference type="GO" id="GO:0000463">
    <property type="term" value="P:maturation of LSU-rRNA from tricistronic rRNA transcript (SSU-rRNA, 5.8S rRNA, LSU-rRNA)"/>
    <property type="evidence" value="ECO:0007669"/>
    <property type="project" value="TreeGrafter"/>
</dbReference>
<dbReference type="GO" id="GO:0070761">
    <property type="term" value="C:pre-snoRNP complex"/>
    <property type="evidence" value="ECO:0007669"/>
    <property type="project" value="TreeGrafter"/>
</dbReference>
<keyword evidence="1" id="KW-0479">Metal-binding</keyword>
<keyword evidence="3" id="KW-0862">Zinc</keyword>
<name>A0A6A6J1N9_9PLEO</name>
<dbReference type="GO" id="GO:0048254">
    <property type="term" value="P:snoRNA localization"/>
    <property type="evidence" value="ECO:0007669"/>
    <property type="project" value="TreeGrafter"/>
</dbReference>
<evidence type="ECO:0000256" key="4">
    <source>
        <dbReference type="PROSITE-ProRule" id="PRU00453"/>
    </source>
</evidence>
<dbReference type="GO" id="GO:0005634">
    <property type="term" value="C:nucleus"/>
    <property type="evidence" value="ECO:0007669"/>
    <property type="project" value="TreeGrafter"/>
</dbReference>
<evidence type="ECO:0000256" key="2">
    <source>
        <dbReference type="ARBA" id="ARBA00022771"/>
    </source>
</evidence>
<dbReference type="PROSITE" id="PS50157">
    <property type="entry name" value="ZINC_FINGER_C2H2_2"/>
    <property type="match status" value="1"/>
</dbReference>
<organism evidence="8 9">
    <name type="scientific">Trematosphaeria pertusa</name>
    <dbReference type="NCBI Taxonomy" id="390896"/>
    <lineage>
        <taxon>Eukaryota</taxon>
        <taxon>Fungi</taxon>
        <taxon>Dikarya</taxon>
        <taxon>Ascomycota</taxon>
        <taxon>Pezizomycotina</taxon>
        <taxon>Dothideomycetes</taxon>
        <taxon>Pleosporomycetidae</taxon>
        <taxon>Pleosporales</taxon>
        <taxon>Massarineae</taxon>
        <taxon>Trematosphaeriaceae</taxon>
        <taxon>Trematosphaeria</taxon>
    </lineage>
</organism>
<dbReference type="AlphaFoldDB" id="A0A6A6J1N9"/>
<feature type="region of interest" description="Disordered" evidence="5">
    <location>
        <begin position="103"/>
        <end position="150"/>
    </location>
</feature>
<proteinExistence type="predicted"/>
<dbReference type="OrthoDB" id="18412at2759"/>
<dbReference type="Proteomes" id="UP000800094">
    <property type="component" value="Unassembled WGS sequence"/>
</dbReference>
<dbReference type="InterPro" id="IPR013087">
    <property type="entry name" value="Znf_C2H2_type"/>
</dbReference>
<protein>
    <recommendedName>
        <fullName evidence="10">HIT-type domain-containing protein</fullName>
    </recommendedName>
</protein>
<dbReference type="RefSeq" id="XP_033691789.1">
    <property type="nucleotide sequence ID" value="XM_033830746.1"/>
</dbReference>
<dbReference type="PROSITE" id="PS51083">
    <property type="entry name" value="ZF_HIT"/>
    <property type="match status" value="1"/>
</dbReference>
<dbReference type="InterPro" id="IPR051639">
    <property type="entry name" value="BCD1"/>
</dbReference>
<keyword evidence="2 4" id="KW-0863">Zinc-finger</keyword>
<dbReference type="InterPro" id="IPR007529">
    <property type="entry name" value="Znf_HIT"/>
</dbReference>
<evidence type="ECO:0000259" key="7">
    <source>
        <dbReference type="PROSITE" id="PS51083"/>
    </source>
</evidence>
<reference evidence="8" key="1">
    <citation type="journal article" date="2020" name="Stud. Mycol.">
        <title>101 Dothideomycetes genomes: a test case for predicting lifestyles and emergence of pathogens.</title>
        <authorList>
            <person name="Haridas S."/>
            <person name="Albert R."/>
            <person name="Binder M."/>
            <person name="Bloem J."/>
            <person name="Labutti K."/>
            <person name="Salamov A."/>
            <person name="Andreopoulos B."/>
            <person name="Baker S."/>
            <person name="Barry K."/>
            <person name="Bills G."/>
            <person name="Bluhm B."/>
            <person name="Cannon C."/>
            <person name="Castanera R."/>
            <person name="Culley D."/>
            <person name="Daum C."/>
            <person name="Ezra D."/>
            <person name="Gonzalez J."/>
            <person name="Henrissat B."/>
            <person name="Kuo A."/>
            <person name="Liang C."/>
            <person name="Lipzen A."/>
            <person name="Lutzoni F."/>
            <person name="Magnuson J."/>
            <person name="Mondo S."/>
            <person name="Nolan M."/>
            <person name="Ohm R."/>
            <person name="Pangilinan J."/>
            <person name="Park H.-J."/>
            <person name="Ramirez L."/>
            <person name="Alfaro M."/>
            <person name="Sun H."/>
            <person name="Tritt A."/>
            <person name="Yoshinaga Y."/>
            <person name="Zwiers L.-H."/>
            <person name="Turgeon B."/>
            <person name="Goodwin S."/>
            <person name="Spatafora J."/>
            <person name="Crous P."/>
            <person name="Grigoriev I."/>
        </authorList>
    </citation>
    <scope>NUCLEOTIDE SEQUENCE</scope>
    <source>
        <strain evidence="8">CBS 122368</strain>
    </source>
</reference>
<sequence>MAGVLCSVCNSEPKKYKCPTCSVPYCSISCFKEHKSTHPETAPTPSAPPEPEIPQPPPPQPLPKYLRKKIDFSILGTNPKFQELLKAYPTLLPMLQRIYAATIEPDPEDGPQSRRRGGYRGRGRGYRGGGRGGRGGWANDEGPRWTQKKGDADAMKMLKGLRDGKRAGEEKEAMTAFVGLVEETFGEVGREREEAVTGGMVGTL</sequence>
<dbReference type="PANTHER" id="PTHR13483:SF11">
    <property type="entry name" value="ZINC FINGER HIT DOMAIN-CONTAINING PROTEIN 3"/>
    <property type="match status" value="1"/>
</dbReference>
<dbReference type="GeneID" id="54584076"/>